<dbReference type="InterPro" id="IPR003607">
    <property type="entry name" value="HD/PDEase_dom"/>
</dbReference>
<feature type="modified residue" description="4-aspartylphosphate" evidence="1">
    <location>
        <position position="64"/>
    </location>
</feature>
<reference evidence="5" key="1">
    <citation type="submission" date="2016-10" db="EMBL/GenBank/DDBJ databases">
        <authorList>
            <person name="Varghese N."/>
            <person name="Submissions S."/>
        </authorList>
    </citation>
    <scope>NUCLEOTIDE SEQUENCE [LARGE SCALE GENOMIC DNA]</scope>
    <source>
        <strain evidence="5">DSM 173</strain>
    </source>
</reference>
<dbReference type="InterPro" id="IPR011006">
    <property type="entry name" value="CheY-like_superfamily"/>
</dbReference>
<dbReference type="Proteomes" id="UP000198672">
    <property type="component" value="Unassembled WGS sequence"/>
</dbReference>
<dbReference type="RefSeq" id="WP_091333827.1">
    <property type="nucleotide sequence ID" value="NZ_FNOW01000023.1"/>
</dbReference>
<evidence type="ECO:0000313" key="4">
    <source>
        <dbReference type="EMBL" id="SDX98928.1"/>
    </source>
</evidence>
<accession>A0A1H3G8F5</accession>
<dbReference type="SMART" id="SM00471">
    <property type="entry name" value="HDc"/>
    <property type="match status" value="1"/>
</dbReference>
<feature type="domain" description="HD-GYP" evidence="3">
    <location>
        <begin position="158"/>
        <end position="355"/>
    </location>
</feature>
<dbReference type="CDD" id="cd17551">
    <property type="entry name" value="REC_RpfG-like"/>
    <property type="match status" value="1"/>
</dbReference>
<dbReference type="AlphaFoldDB" id="A0A1H3G8F5"/>
<keyword evidence="5" id="KW-1185">Reference proteome</keyword>
<proteinExistence type="predicted"/>
<evidence type="ECO:0000259" key="3">
    <source>
        <dbReference type="PROSITE" id="PS51832"/>
    </source>
</evidence>
<dbReference type="Pfam" id="PF00072">
    <property type="entry name" value="Response_reg"/>
    <property type="match status" value="1"/>
</dbReference>
<gene>
    <name evidence="4" type="ORF">SAMN05421644_12312</name>
</gene>
<evidence type="ECO:0000259" key="2">
    <source>
        <dbReference type="PROSITE" id="PS50110"/>
    </source>
</evidence>
<dbReference type="EMBL" id="FNOW01000023">
    <property type="protein sequence ID" value="SDX98928.1"/>
    <property type="molecule type" value="Genomic_DNA"/>
</dbReference>
<dbReference type="SUPFAM" id="SSF109604">
    <property type="entry name" value="HD-domain/PDEase-like"/>
    <property type="match status" value="1"/>
</dbReference>
<name>A0A1H3G8F5_ALLWA</name>
<evidence type="ECO:0000313" key="5">
    <source>
        <dbReference type="Proteomes" id="UP000198672"/>
    </source>
</evidence>
<dbReference type="CDD" id="cd00077">
    <property type="entry name" value="HDc"/>
    <property type="match status" value="1"/>
</dbReference>
<dbReference type="Gene3D" id="3.40.50.2300">
    <property type="match status" value="1"/>
</dbReference>
<sequence length="356" mass="40640">MTYSSLETAIRQSRILIVDDNPANIALLEVILQEDEFENFVGITDPRKVQTLCEDWEFDLILLDIRMPYLDGFEVMEILRTQMADDYLPVIILTAHTDAKTRQRALALGAKDFIGKPFEPWEVMYRIRNMLEMRYFYQRQRRRTDELEDLVRERTEKIRFTQLEIVQRLGLAAEYRDNETGNHVRRMSRACQLLADAAGCDPALCDNLLYAAPMHDIGKIGIADHILLKPGKLTPEEFKLMQEHTVIGVNILASGESELLQLAATLALTHHEKWDGSGYPHGLAGTAIPLVGRIAAICDVYDALTSARPYKRGWSEAEAVTFISQQAGTHFDPDLVPIFLRLMPNIRALREQFHDD</sequence>
<dbReference type="InterPro" id="IPR052020">
    <property type="entry name" value="Cyclic_di-GMP/3'3'-cGAMP_PDE"/>
</dbReference>
<evidence type="ECO:0000256" key="1">
    <source>
        <dbReference type="PROSITE-ProRule" id="PRU00169"/>
    </source>
</evidence>
<dbReference type="PANTHER" id="PTHR45228:SF1">
    <property type="entry name" value="CYCLIC DI-GMP PHOSPHODIESTERASE TM_0186"/>
    <property type="match status" value="1"/>
</dbReference>
<dbReference type="STRING" id="61595.SAMN05421644_12312"/>
<feature type="domain" description="Response regulatory" evidence="2">
    <location>
        <begin position="14"/>
        <end position="131"/>
    </location>
</feature>
<dbReference type="PROSITE" id="PS50110">
    <property type="entry name" value="RESPONSE_REGULATORY"/>
    <property type="match status" value="1"/>
</dbReference>
<dbReference type="Gene3D" id="1.10.3210.10">
    <property type="entry name" value="Hypothetical protein af1432"/>
    <property type="match status" value="1"/>
</dbReference>
<organism evidence="4 5">
    <name type="scientific">Allochromatium warmingii</name>
    <name type="common">Chromatium warmingii</name>
    <dbReference type="NCBI Taxonomy" id="61595"/>
    <lineage>
        <taxon>Bacteria</taxon>
        <taxon>Pseudomonadati</taxon>
        <taxon>Pseudomonadota</taxon>
        <taxon>Gammaproteobacteria</taxon>
        <taxon>Chromatiales</taxon>
        <taxon>Chromatiaceae</taxon>
        <taxon>Allochromatium</taxon>
    </lineage>
</organism>
<dbReference type="PANTHER" id="PTHR45228">
    <property type="entry name" value="CYCLIC DI-GMP PHOSPHODIESTERASE TM_0186-RELATED"/>
    <property type="match status" value="1"/>
</dbReference>
<dbReference type="PROSITE" id="PS51832">
    <property type="entry name" value="HD_GYP"/>
    <property type="match status" value="1"/>
</dbReference>
<dbReference type="SUPFAM" id="SSF52172">
    <property type="entry name" value="CheY-like"/>
    <property type="match status" value="1"/>
</dbReference>
<dbReference type="OrthoDB" id="9802066at2"/>
<dbReference type="Pfam" id="PF13487">
    <property type="entry name" value="HD_5"/>
    <property type="match status" value="1"/>
</dbReference>
<protein>
    <submittedName>
        <fullName evidence="4">Putative two-component system response regulator</fullName>
    </submittedName>
</protein>
<keyword evidence="1" id="KW-0597">Phosphoprotein</keyword>
<dbReference type="SMART" id="SM00448">
    <property type="entry name" value="REC"/>
    <property type="match status" value="1"/>
</dbReference>
<dbReference type="InterPro" id="IPR037522">
    <property type="entry name" value="HD_GYP_dom"/>
</dbReference>
<dbReference type="GO" id="GO:0008081">
    <property type="term" value="F:phosphoric diester hydrolase activity"/>
    <property type="evidence" value="ECO:0007669"/>
    <property type="project" value="UniProtKB-ARBA"/>
</dbReference>
<dbReference type="InterPro" id="IPR001789">
    <property type="entry name" value="Sig_transdc_resp-reg_receiver"/>
</dbReference>
<dbReference type="GO" id="GO:0000160">
    <property type="term" value="P:phosphorelay signal transduction system"/>
    <property type="evidence" value="ECO:0007669"/>
    <property type="project" value="InterPro"/>
</dbReference>